<feature type="binding site" evidence="8">
    <location>
        <position position="105"/>
    </location>
    <ligand>
        <name>Zn(2+)</name>
        <dbReference type="ChEBI" id="CHEBI:29105"/>
        <note>catalytic</note>
    </ligand>
</feature>
<evidence type="ECO:0000256" key="1">
    <source>
        <dbReference type="ARBA" id="ARBA00010669"/>
    </source>
</evidence>
<feature type="domain" description="CMP/dCMP-type deaminase" evidence="9">
    <location>
        <begin position="20"/>
        <end position="131"/>
    </location>
</feature>
<keyword evidence="4 8" id="KW-0479">Metal-binding</keyword>
<dbReference type="CDD" id="cd01285">
    <property type="entry name" value="nucleoside_deaminase"/>
    <property type="match status" value="1"/>
</dbReference>
<feature type="active site" description="Proton donor" evidence="8">
    <location>
        <position position="73"/>
    </location>
</feature>
<reference evidence="11" key="1">
    <citation type="submission" date="2017-11" db="EMBL/GenBank/DDBJ databases">
        <title>Complete genome sequence of Moraxella osloensis NP7 isolated from human skin.</title>
        <authorList>
            <person name="Lee K."/>
            <person name="Lim J.Y."/>
            <person name="Hwang I."/>
        </authorList>
    </citation>
    <scope>NUCLEOTIDE SEQUENCE [LARGE SCALE GENOMIC DNA]</scope>
    <source>
        <strain evidence="11">NP7</strain>
    </source>
</reference>
<proteinExistence type="inferred from homology"/>
<keyword evidence="5 8" id="KW-0378">Hydrolase</keyword>
<dbReference type="Pfam" id="PF00383">
    <property type="entry name" value="dCMP_cyt_deam_1"/>
    <property type="match status" value="1"/>
</dbReference>
<dbReference type="InterPro" id="IPR002125">
    <property type="entry name" value="CMP_dCMP_dom"/>
</dbReference>
<organism evidence="10 11">
    <name type="scientific">Faucicola osloensis</name>
    <name type="common">Moraxella osloensis</name>
    <dbReference type="NCBI Taxonomy" id="34062"/>
    <lineage>
        <taxon>Bacteria</taxon>
        <taxon>Pseudomonadati</taxon>
        <taxon>Pseudomonadota</taxon>
        <taxon>Gammaproteobacteria</taxon>
        <taxon>Moraxellales</taxon>
        <taxon>Moraxellaceae</taxon>
        <taxon>Faucicola</taxon>
    </lineage>
</organism>
<comment type="cofactor">
    <cofactor evidence="8">
        <name>Zn(2+)</name>
        <dbReference type="ChEBI" id="CHEBI:29105"/>
    </cofactor>
    <text evidence="8">Binds 1 zinc ion per subunit.</text>
</comment>
<dbReference type="SUPFAM" id="SSF53927">
    <property type="entry name" value="Cytidine deaminase-like"/>
    <property type="match status" value="1"/>
</dbReference>
<evidence type="ECO:0000256" key="6">
    <source>
        <dbReference type="ARBA" id="ARBA00022833"/>
    </source>
</evidence>
<dbReference type="PROSITE" id="PS00903">
    <property type="entry name" value="CYT_DCMP_DEAMINASES_1"/>
    <property type="match status" value="1"/>
</dbReference>
<dbReference type="FunFam" id="3.40.140.10:FF:000005">
    <property type="entry name" value="tRNA-specific adenosine deaminase"/>
    <property type="match status" value="1"/>
</dbReference>
<feature type="binding site" evidence="8">
    <location>
        <position position="71"/>
    </location>
    <ligand>
        <name>Zn(2+)</name>
        <dbReference type="ChEBI" id="CHEBI:29105"/>
        <note>catalytic</note>
    </ligand>
</feature>
<comment type="function">
    <text evidence="8">Catalyzes the deamination of adenosine to inosine at the wobble position 34 of tRNA(Arg2).</text>
</comment>
<evidence type="ECO:0000313" key="10">
    <source>
        <dbReference type="EMBL" id="ATR78925.1"/>
    </source>
</evidence>
<protein>
    <recommendedName>
        <fullName evidence="8">tRNA-specific adenosine deaminase</fullName>
        <ecNumber evidence="8">3.5.4.33</ecNumber>
    </recommendedName>
</protein>
<dbReference type="GO" id="GO:0002100">
    <property type="term" value="P:tRNA wobble adenosine to inosine editing"/>
    <property type="evidence" value="ECO:0007669"/>
    <property type="project" value="UniProtKB-UniRule"/>
</dbReference>
<keyword evidence="3 8" id="KW-0819">tRNA processing</keyword>
<comment type="subunit">
    <text evidence="2 8">Homodimer.</text>
</comment>
<dbReference type="EMBL" id="CP024443">
    <property type="protein sequence ID" value="ATR78925.1"/>
    <property type="molecule type" value="Genomic_DNA"/>
</dbReference>
<comment type="catalytic activity">
    <reaction evidence="7 8">
        <text>adenosine(34) in tRNA + H2O + H(+) = inosine(34) in tRNA + NH4(+)</text>
        <dbReference type="Rhea" id="RHEA:43168"/>
        <dbReference type="Rhea" id="RHEA-COMP:10373"/>
        <dbReference type="Rhea" id="RHEA-COMP:10374"/>
        <dbReference type="ChEBI" id="CHEBI:15377"/>
        <dbReference type="ChEBI" id="CHEBI:15378"/>
        <dbReference type="ChEBI" id="CHEBI:28938"/>
        <dbReference type="ChEBI" id="CHEBI:74411"/>
        <dbReference type="ChEBI" id="CHEBI:82852"/>
        <dbReference type="EC" id="3.5.4.33"/>
    </reaction>
</comment>
<name>A0A2D2LV72_FAUOS</name>
<dbReference type="AlphaFoldDB" id="A0A2D2LV72"/>
<evidence type="ECO:0000256" key="7">
    <source>
        <dbReference type="ARBA" id="ARBA00048045"/>
    </source>
</evidence>
<evidence type="ECO:0000256" key="5">
    <source>
        <dbReference type="ARBA" id="ARBA00022801"/>
    </source>
</evidence>
<comment type="similarity">
    <text evidence="1">Belongs to the cytidine and deoxycytidylate deaminase family. ADAT2 subfamily.</text>
</comment>
<accession>A0A2D2LV72</accession>
<dbReference type="EC" id="3.5.4.33" evidence="8"/>
<evidence type="ECO:0000256" key="8">
    <source>
        <dbReference type="HAMAP-Rule" id="MF_00972"/>
    </source>
</evidence>
<dbReference type="HAMAP" id="MF_00972">
    <property type="entry name" value="tRNA_aden_deaminase"/>
    <property type="match status" value="1"/>
</dbReference>
<dbReference type="GO" id="GO:0052717">
    <property type="term" value="F:tRNA-specific adenosine-34 deaminase activity"/>
    <property type="evidence" value="ECO:0007669"/>
    <property type="project" value="UniProtKB-UniRule"/>
</dbReference>
<dbReference type="NCBIfam" id="NF008113">
    <property type="entry name" value="PRK10860.1"/>
    <property type="match status" value="1"/>
</dbReference>
<gene>
    <name evidence="8" type="primary">tadA</name>
    <name evidence="10" type="ORF">NP7_06445</name>
</gene>
<dbReference type="STRING" id="34062.AXE82_02590"/>
<evidence type="ECO:0000313" key="11">
    <source>
        <dbReference type="Proteomes" id="UP000229340"/>
    </source>
</evidence>
<dbReference type="PANTHER" id="PTHR11079:SF202">
    <property type="entry name" value="TRNA-SPECIFIC ADENOSINE DEAMINASE"/>
    <property type="match status" value="1"/>
</dbReference>
<evidence type="ECO:0000256" key="2">
    <source>
        <dbReference type="ARBA" id="ARBA00011738"/>
    </source>
</evidence>
<keyword evidence="6 8" id="KW-0862">Zinc</keyword>
<evidence type="ECO:0000256" key="3">
    <source>
        <dbReference type="ARBA" id="ARBA00022694"/>
    </source>
</evidence>
<feature type="binding site" evidence="8">
    <location>
        <position position="102"/>
    </location>
    <ligand>
        <name>Zn(2+)</name>
        <dbReference type="ChEBI" id="CHEBI:29105"/>
        <note>catalytic</note>
    </ligand>
</feature>
<dbReference type="InterPro" id="IPR028883">
    <property type="entry name" value="tRNA_aden_deaminase"/>
</dbReference>
<dbReference type="Proteomes" id="UP000229340">
    <property type="component" value="Chromosome"/>
</dbReference>
<evidence type="ECO:0000256" key="4">
    <source>
        <dbReference type="ARBA" id="ARBA00022723"/>
    </source>
</evidence>
<dbReference type="InterPro" id="IPR016193">
    <property type="entry name" value="Cytidine_deaminase-like"/>
</dbReference>
<sequence length="182" mass="20419">MNASEHDCCETGFCDSDFCDSDETFMQAALDVAAEGAERGEVPVGAVIVHQGIIIAKGYNQPILSHDATAHAEIVAIRQACQYFDNYRLPADCELFVTLEPCTMCLGAIIHARVSRLVFAATEPKAGMIVSQQDFSQVTFYNHFLTVKQGVMAEQSRALLQDFFRHRREQKKQMREQLRVNQ</sequence>
<dbReference type="PROSITE" id="PS51747">
    <property type="entry name" value="CYT_DCMP_DEAMINASES_2"/>
    <property type="match status" value="1"/>
</dbReference>
<dbReference type="InterPro" id="IPR016192">
    <property type="entry name" value="APOBEC/CMP_deaminase_Zn-bd"/>
</dbReference>
<dbReference type="GO" id="GO:0008270">
    <property type="term" value="F:zinc ion binding"/>
    <property type="evidence" value="ECO:0007669"/>
    <property type="project" value="UniProtKB-UniRule"/>
</dbReference>
<dbReference type="PANTHER" id="PTHR11079">
    <property type="entry name" value="CYTOSINE DEAMINASE FAMILY MEMBER"/>
    <property type="match status" value="1"/>
</dbReference>
<dbReference type="Gene3D" id="3.40.140.10">
    <property type="entry name" value="Cytidine Deaminase, domain 2"/>
    <property type="match status" value="1"/>
</dbReference>
<evidence type="ECO:0000259" key="9">
    <source>
        <dbReference type="PROSITE" id="PS51747"/>
    </source>
</evidence>